<feature type="transmembrane region" description="Helical" evidence="1">
    <location>
        <begin position="37"/>
        <end position="62"/>
    </location>
</feature>
<organism evidence="2 3">
    <name type="scientific">Acropora cervicornis</name>
    <name type="common">Staghorn coral</name>
    <dbReference type="NCBI Taxonomy" id="6130"/>
    <lineage>
        <taxon>Eukaryota</taxon>
        <taxon>Metazoa</taxon>
        <taxon>Cnidaria</taxon>
        <taxon>Anthozoa</taxon>
        <taxon>Hexacorallia</taxon>
        <taxon>Scleractinia</taxon>
        <taxon>Astrocoeniina</taxon>
        <taxon>Acroporidae</taxon>
        <taxon>Acropora</taxon>
    </lineage>
</organism>
<reference evidence="2" key="2">
    <citation type="journal article" date="2023" name="Science">
        <title>Genomic signatures of disease resistance in endangered staghorn corals.</title>
        <authorList>
            <person name="Vollmer S.V."/>
            <person name="Selwyn J.D."/>
            <person name="Despard B.A."/>
            <person name="Roesel C.L."/>
        </authorList>
    </citation>
    <scope>NUCLEOTIDE SEQUENCE</scope>
    <source>
        <strain evidence="2">K2</strain>
    </source>
</reference>
<evidence type="ECO:0000313" key="3">
    <source>
        <dbReference type="Proteomes" id="UP001249851"/>
    </source>
</evidence>
<gene>
    <name evidence="2" type="ORF">P5673_021604</name>
</gene>
<keyword evidence="1" id="KW-0812">Transmembrane</keyword>
<sequence>MAENDDAETWFSQVISNKLLKAGSSATWTVVRSIVMIVWRIFASIVSSPSNLAIVFSWCFILDKNSLRVTSSWSGDPKYSRSILVTKMASKAQVSLC</sequence>
<dbReference type="EMBL" id="JARQWQ010000056">
    <property type="protein sequence ID" value="KAK2556376.1"/>
    <property type="molecule type" value="Genomic_DNA"/>
</dbReference>
<proteinExistence type="predicted"/>
<protein>
    <submittedName>
        <fullName evidence="2">Uncharacterized protein</fullName>
    </submittedName>
</protein>
<keyword evidence="3" id="KW-1185">Reference proteome</keyword>
<accession>A0AAD9Q7W3</accession>
<dbReference type="Proteomes" id="UP001249851">
    <property type="component" value="Unassembled WGS sequence"/>
</dbReference>
<comment type="caution">
    <text evidence="2">The sequence shown here is derived from an EMBL/GenBank/DDBJ whole genome shotgun (WGS) entry which is preliminary data.</text>
</comment>
<dbReference type="AlphaFoldDB" id="A0AAD9Q7W3"/>
<evidence type="ECO:0000313" key="2">
    <source>
        <dbReference type="EMBL" id="KAK2556376.1"/>
    </source>
</evidence>
<name>A0AAD9Q7W3_ACRCE</name>
<reference evidence="2" key="1">
    <citation type="journal article" date="2023" name="G3 (Bethesda)">
        <title>Whole genome assembly and annotation of the endangered Caribbean coral Acropora cervicornis.</title>
        <authorList>
            <person name="Selwyn J.D."/>
            <person name="Vollmer S.V."/>
        </authorList>
    </citation>
    <scope>NUCLEOTIDE SEQUENCE</scope>
    <source>
        <strain evidence="2">K2</strain>
    </source>
</reference>
<evidence type="ECO:0000256" key="1">
    <source>
        <dbReference type="SAM" id="Phobius"/>
    </source>
</evidence>
<keyword evidence="1" id="KW-1133">Transmembrane helix</keyword>
<keyword evidence="1" id="KW-0472">Membrane</keyword>